<dbReference type="Proteomes" id="UP000549394">
    <property type="component" value="Unassembled WGS sequence"/>
</dbReference>
<sequence>MTITMFALAVFLCNAVYLIGVEGESHEDKHLLKLMSDYGVNNRMSPLGIDKLLKKTGVVIGHEPFNCSFDNCSLDKCLNGKNLLQLYFPSQDDVDSNGMKALSPAILYQSQNEKCRSKDEKTSRKKPSKGEIWGYSILSVTVISCASLLGALFHPLSKTKIYKKVLAFMVCLAIGTLVASAILVLIPEALELTEGSEHTATYENRCVVVLAGIYGFFLVERALKFIMEWRERKYATETNSQIDPAEKQQFPISSQQRSYHQSQSNFRSYDSQASVNSGKTNDMVEKNFSGSKQIKPVAWMIVFGDGVHNFMDGLAIGAAFTGSVLAGVSVSIGIFCEELPHELGDFAILLSSGMKIKQAMLCNFLSACTCYGGMIAGIIVGENSSGDVWIFGLTGGMFLYISLVDMLPEVNHAAEEEALERGNRSSLITFFLQNLGLITGMVIIFLISHFASQINFGS</sequence>
<evidence type="ECO:0000256" key="1">
    <source>
        <dbReference type="ARBA" id="ARBA00004141"/>
    </source>
</evidence>
<organism evidence="8 9">
    <name type="scientific">Dimorphilus gyrociliatus</name>
    <dbReference type="NCBI Taxonomy" id="2664684"/>
    <lineage>
        <taxon>Eukaryota</taxon>
        <taxon>Metazoa</taxon>
        <taxon>Spiralia</taxon>
        <taxon>Lophotrochozoa</taxon>
        <taxon>Annelida</taxon>
        <taxon>Polychaeta</taxon>
        <taxon>Polychaeta incertae sedis</taxon>
        <taxon>Dinophilidae</taxon>
        <taxon>Dimorphilus</taxon>
    </lineage>
</organism>
<evidence type="ECO:0000256" key="5">
    <source>
        <dbReference type="ARBA" id="ARBA00023136"/>
    </source>
</evidence>
<gene>
    <name evidence="8" type="ORF">DGYR_LOCUS11861</name>
</gene>
<name>A0A7I8W8C3_9ANNE</name>
<dbReference type="GO" id="GO:0140410">
    <property type="term" value="F:monoatomic cation:bicarbonate symporter activity"/>
    <property type="evidence" value="ECO:0007669"/>
    <property type="project" value="TreeGrafter"/>
</dbReference>
<keyword evidence="3 6" id="KW-0812">Transmembrane</keyword>
<dbReference type="InterPro" id="IPR050799">
    <property type="entry name" value="ZIP_Transporter"/>
</dbReference>
<dbReference type="GO" id="GO:0030003">
    <property type="term" value="P:intracellular monoatomic cation homeostasis"/>
    <property type="evidence" value="ECO:0007669"/>
    <property type="project" value="TreeGrafter"/>
</dbReference>
<protein>
    <submittedName>
        <fullName evidence="8">Uncharacterized protein</fullName>
    </submittedName>
</protein>
<dbReference type="Pfam" id="PF02535">
    <property type="entry name" value="Zip"/>
    <property type="match status" value="1"/>
</dbReference>
<dbReference type="PANTHER" id="PTHR12191">
    <property type="entry name" value="SOLUTE CARRIER FAMILY 39"/>
    <property type="match status" value="1"/>
</dbReference>
<feature type="chain" id="PRO_5029899815" evidence="7">
    <location>
        <begin position="24"/>
        <end position="458"/>
    </location>
</feature>
<feature type="transmembrane region" description="Helical" evidence="6">
    <location>
        <begin position="427"/>
        <end position="451"/>
    </location>
</feature>
<dbReference type="GO" id="GO:0005886">
    <property type="term" value="C:plasma membrane"/>
    <property type="evidence" value="ECO:0007669"/>
    <property type="project" value="TreeGrafter"/>
</dbReference>
<dbReference type="AlphaFoldDB" id="A0A7I8W8C3"/>
<evidence type="ECO:0000313" key="8">
    <source>
        <dbReference type="EMBL" id="CAD5124296.1"/>
    </source>
</evidence>
<accession>A0A7I8W8C3</accession>
<comment type="caution">
    <text evidence="8">The sequence shown here is derived from an EMBL/GenBank/DDBJ whole genome shotgun (WGS) entry which is preliminary data.</text>
</comment>
<comment type="similarity">
    <text evidence="2">Belongs to the ZIP transporter (TC 2.A.5) family.</text>
</comment>
<keyword evidence="9" id="KW-1185">Reference proteome</keyword>
<evidence type="ECO:0000256" key="3">
    <source>
        <dbReference type="ARBA" id="ARBA00022692"/>
    </source>
</evidence>
<reference evidence="8 9" key="1">
    <citation type="submission" date="2020-08" db="EMBL/GenBank/DDBJ databases">
        <authorList>
            <person name="Hejnol A."/>
        </authorList>
    </citation>
    <scope>NUCLEOTIDE SEQUENCE [LARGE SCALE GENOMIC DNA]</scope>
</reference>
<dbReference type="GO" id="GO:0005385">
    <property type="term" value="F:zinc ion transmembrane transporter activity"/>
    <property type="evidence" value="ECO:0007669"/>
    <property type="project" value="TreeGrafter"/>
</dbReference>
<feature type="transmembrane region" description="Helical" evidence="6">
    <location>
        <begin position="206"/>
        <end position="223"/>
    </location>
</feature>
<dbReference type="PANTHER" id="PTHR12191:SF37">
    <property type="entry name" value="ZINC TRANSPORTER FOI"/>
    <property type="match status" value="1"/>
</dbReference>
<dbReference type="InterPro" id="IPR003689">
    <property type="entry name" value="ZIP"/>
</dbReference>
<keyword evidence="4 6" id="KW-1133">Transmembrane helix</keyword>
<feature type="signal peptide" evidence="7">
    <location>
        <begin position="1"/>
        <end position="23"/>
    </location>
</feature>
<feature type="transmembrane region" description="Helical" evidence="6">
    <location>
        <begin position="165"/>
        <end position="186"/>
    </location>
</feature>
<keyword evidence="7" id="KW-0732">Signal</keyword>
<dbReference type="EMBL" id="CAJFCJ010000020">
    <property type="protein sequence ID" value="CAD5124296.1"/>
    <property type="molecule type" value="Genomic_DNA"/>
</dbReference>
<dbReference type="GO" id="GO:0071578">
    <property type="term" value="P:zinc ion import across plasma membrane"/>
    <property type="evidence" value="ECO:0007669"/>
    <property type="project" value="TreeGrafter"/>
</dbReference>
<evidence type="ECO:0000256" key="7">
    <source>
        <dbReference type="SAM" id="SignalP"/>
    </source>
</evidence>
<feature type="transmembrane region" description="Helical" evidence="6">
    <location>
        <begin position="388"/>
        <end position="407"/>
    </location>
</feature>
<evidence type="ECO:0000256" key="2">
    <source>
        <dbReference type="ARBA" id="ARBA00006939"/>
    </source>
</evidence>
<evidence type="ECO:0000256" key="4">
    <source>
        <dbReference type="ARBA" id="ARBA00022989"/>
    </source>
</evidence>
<evidence type="ECO:0000313" key="9">
    <source>
        <dbReference type="Proteomes" id="UP000549394"/>
    </source>
</evidence>
<proteinExistence type="inferred from homology"/>
<comment type="subcellular location">
    <subcellularLocation>
        <location evidence="1">Membrane</location>
        <topology evidence="1">Multi-pass membrane protein</topology>
    </subcellularLocation>
</comment>
<dbReference type="OrthoDB" id="200954at2759"/>
<evidence type="ECO:0000256" key="6">
    <source>
        <dbReference type="SAM" id="Phobius"/>
    </source>
</evidence>
<keyword evidence="5 6" id="KW-0472">Membrane</keyword>
<feature type="transmembrane region" description="Helical" evidence="6">
    <location>
        <begin position="361"/>
        <end position="382"/>
    </location>
</feature>
<feature type="transmembrane region" description="Helical" evidence="6">
    <location>
        <begin position="132"/>
        <end position="153"/>
    </location>
</feature>